<proteinExistence type="predicted"/>
<keyword evidence="2" id="KW-1185">Reference proteome</keyword>
<gene>
    <name evidence="1" type="ORF">DSO57_1031252</name>
</gene>
<dbReference type="Proteomes" id="UP001165960">
    <property type="component" value="Unassembled WGS sequence"/>
</dbReference>
<dbReference type="EMBL" id="QTSX02004483">
    <property type="protein sequence ID" value="KAJ9064383.1"/>
    <property type="molecule type" value="Genomic_DNA"/>
</dbReference>
<reference evidence="1" key="1">
    <citation type="submission" date="2022-04" db="EMBL/GenBank/DDBJ databases">
        <title>Genome of the entomopathogenic fungus Entomophthora muscae.</title>
        <authorList>
            <person name="Elya C."/>
            <person name="Lovett B.R."/>
            <person name="Lee E."/>
            <person name="Macias A.M."/>
            <person name="Hajek A.E."/>
            <person name="De Bivort B.L."/>
            <person name="Kasson M.T."/>
            <person name="De Fine Licht H.H."/>
            <person name="Stajich J.E."/>
        </authorList>
    </citation>
    <scope>NUCLEOTIDE SEQUENCE</scope>
    <source>
        <strain evidence="1">Berkeley</strain>
    </source>
</reference>
<protein>
    <submittedName>
        <fullName evidence="1">Uncharacterized protein</fullName>
    </submittedName>
</protein>
<evidence type="ECO:0000313" key="1">
    <source>
        <dbReference type="EMBL" id="KAJ9064383.1"/>
    </source>
</evidence>
<comment type="caution">
    <text evidence="1">The sequence shown here is derived from an EMBL/GenBank/DDBJ whole genome shotgun (WGS) entry which is preliminary data.</text>
</comment>
<accession>A0ACC2SPX4</accession>
<sequence length="303" mass="32909">MVNSGGRMKHCHSYLPEQAQPGSAALETPSQGPHTASAWSANLNPAKIKEAKSQGIKTLAEQSSRLPGCRPLLSPTCQTAPGIILPSWSSLWTCALYQVPPNPAYLEYNLETILIANPLARTRSTKYIGHEGKRVKIPPLLFKDKYNYLPAYFVPMTLPLTPRPDRPLEPTAAAETTSTQLFGVLYITLTGLMDSVVPNSGPWSLLGQSLFYIIKLAPILWWALPAGSTAPCPKPPNASAYEWLPDSPEVLLEGLPVLLGMVHVPFVAPGALVMNQSKGRFCNPEACWASHLCLCSGKTRSKL</sequence>
<organism evidence="1 2">
    <name type="scientific">Entomophthora muscae</name>
    <dbReference type="NCBI Taxonomy" id="34485"/>
    <lineage>
        <taxon>Eukaryota</taxon>
        <taxon>Fungi</taxon>
        <taxon>Fungi incertae sedis</taxon>
        <taxon>Zoopagomycota</taxon>
        <taxon>Entomophthoromycotina</taxon>
        <taxon>Entomophthoromycetes</taxon>
        <taxon>Entomophthorales</taxon>
        <taxon>Entomophthoraceae</taxon>
        <taxon>Entomophthora</taxon>
    </lineage>
</organism>
<name>A0ACC2SPX4_9FUNG</name>
<evidence type="ECO:0000313" key="2">
    <source>
        <dbReference type="Proteomes" id="UP001165960"/>
    </source>
</evidence>